<accession>A0A9W9AP95</accession>
<sequence length="340" mass="38672">MSPCEPSNSLEIVTRHTDFSFKDGNIALLAGKCYFLVHQGLLCRHSPVLRTALESLENASTLVSLEGRPVLEVQDSSEDMFYFLIALYDGIPDLSSTTKSFEIVSAMLRLTTKYQVQRLRNDLLRGFSIVWPSSLSLWDAREEAMLSPDGVYEPRKYTPHPIFIINLARSVNAPELLPSAFYDLSRSPISHTAAGYIASGTVERHRLVEEDLFKLLKGREDASRFLSTFLVNQLEGRKPSSNCIYMQAGNHPRRRFCQLAFENVLYNVLRATNSLVCHRSCDPLFTIMDTEMINERGDGGFFRPCEYCRSEFHAEVEAARDEFWNSLPEWFGNTQVSVWG</sequence>
<reference evidence="1" key="2">
    <citation type="journal article" date="2023" name="Proc. Natl. Acad. Sci. U.S.A.">
        <title>A global phylogenomic analysis of the shiitake genus Lentinula.</title>
        <authorList>
            <person name="Sierra-Patev S."/>
            <person name="Min B."/>
            <person name="Naranjo-Ortiz M."/>
            <person name="Looney B."/>
            <person name="Konkel Z."/>
            <person name="Slot J.C."/>
            <person name="Sakamoto Y."/>
            <person name="Steenwyk J.L."/>
            <person name="Rokas A."/>
            <person name="Carro J."/>
            <person name="Camarero S."/>
            <person name="Ferreira P."/>
            <person name="Molpeceres G."/>
            <person name="Ruiz-Duenas F.J."/>
            <person name="Serrano A."/>
            <person name="Henrissat B."/>
            <person name="Drula E."/>
            <person name="Hughes K.W."/>
            <person name="Mata J.L."/>
            <person name="Ishikawa N.K."/>
            <person name="Vargas-Isla R."/>
            <person name="Ushijima S."/>
            <person name="Smith C.A."/>
            <person name="Donoghue J."/>
            <person name="Ahrendt S."/>
            <person name="Andreopoulos W."/>
            <person name="He G."/>
            <person name="LaButti K."/>
            <person name="Lipzen A."/>
            <person name="Ng V."/>
            <person name="Riley R."/>
            <person name="Sandor L."/>
            <person name="Barry K."/>
            <person name="Martinez A.T."/>
            <person name="Xiao Y."/>
            <person name="Gibbons J.G."/>
            <person name="Terashima K."/>
            <person name="Grigoriev I.V."/>
            <person name="Hibbett D."/>
        </authorList>
    </citation>
    <scope>NUCLEOTIDE SEQUENCE</scope>
    <source>
        <strain evidence="1">Sp2 HRB7682 ss15</strain>
    </source>
</reference>
<dbReference type="Gene3D" id="3.30.710.10">
    <property type="entry name" value="Potassium Channel Kv1.1, Chain A"/>
    <property type="match status" value="1"/>
</dbReference>
<evidence type="ECO:0008006" key="3">
    <source>
        <dbReference type="Google" id="ProtNLM"/>
    </source>
</evidence>
<proteinExistence type="predicted"/>
<dbReference type="EMBL" id="JANVFS010000009">
    <property type="protein sequence ID" value="KAJ4487338.1"/>
    <property type="molecule type" value="Genomic_DNA"/>
</dbReference>
<reference evidence="1" key="1">
    <citation type="submission" date="2022-08" db="EMBL/GenBank/DDBJ databases">
        <authorList>
            <consortium name="DOE Joint Genome Institute"/>
            <person name="Min B."/>
            <person name="Riley R."/>
            <person name="Sierra-Patev S."/>
            <person name="Naranjo-Ortiz M."/>
            <person name="Looney B."/>
            <person name="Konkel Z."/>
            <person name="Slot J.C."/>
            <person name="Sakamoto Y."/>
            <person name="Steenwyk J.L."/>
            <person name="Rokas A."/>
            <person name="Carro J."/>
            <person name="Camarero S."/>
            <person name="Ferreira P."/>
            <person name="Molpeceres G."/>
            <person name="Ruiz-Duenas F.J."/>
            <person name="Serrano A."/>
            <person name="Henrissat B."/>
            <person name="Drula E."/>
            <person name="Hughes K.W."/>
            <person name="Mata J.L."/>
            <person name="Ishikawa N.K."/>
            <person name="Vargas-Isla R."/>
            <person name="Ushijima S."/>
            <person name="Smith C.A."/>
            <person name="Ahrendt S."/>
            <person name="Andreopoulos W."/>
            <person name="He G."/>
            <person name="Labutti K."/>
            <person name="Lipzen A."/>
            <person name="Ng V."/>
            <person name="Sandor L."/>
            <person name="Barry K."/>
            <person name="Martinez A.T."/>
            <person name="Xiao Y."/>
            <person name="Gibbons J.G."/>
            <person name="Terashima K."/>
            <person name="Hibbett D.S."/>
            <person name="Grigoriev I.V."/>
        </authorList>
    </citation>
    <scope>NUCLEOTIDE SEQUENCE</scope>
    <source>
        <strain evidence="1">Sp2 HRB7682 ss15</strain>
    </source>
</reference>
<dbReference type="Proteomes" id="UP001150238">
    <property type="component" value="Unassembled WGS sequence"/>
</dbReference>
<evidence type="ECO:0000313" key="1">
    <source>
        <dbReference type="EMBL" id="KAJ4487338.1"/>
    </source>
</evidence>
<organism evidence="1 2">
    <name type="scientific">Lentinula lateritia</name>
    <dbReference type="NCBI Taxonomy" id="40482"/>
    <lineage>
        <taxon>Eukaryota</taxon>
        <taxon>Fungi</taxon>
        <taxon>Dikarya</taxon>
        <taxon>Basidiomycota</taxon>
        <taxon>Agaricomycotina</taxon>
        <taxon>Agaricomycetes</taxon>
        <taxon>Agaricomycetidae</taxon>
        <taxon>Agaricales</taxon>
        <taxon>Marasmiineae</taxon>
        <taxon>Omphalotaceae</taxon>
        <taxon>Lentinula</taxon>
    </lineage>
</organism>
<comment type="caution">
    <text evidence="1">The sequence shown here is derived from an EMBL/GenBank/DDBJ whole genome shotgun (WGS) entry which is preliminary data.</text>
</comment>
<evidence type="ECO:0000313" key="2">
    <source>
        <dbReference type="Proteomes" id="UP001150238"/>
    </source>
</evidence>
<protein>
    <recommendedName>
        <fullName evidence="3">BTB domain-containing protein</fullName>
    </recommendedName>
</protein>
<dbReference type="AlphaFoldDB" id="A0A9W9AP95"/>
<name>A0A9W9AP95_9AGAR</name>
<dbReference type="InterPro" id="IPR011333">
    <property type="entry name" value="SKP1/BTB/POZ_sf"/>
</dbReference>
<gene>
    <name evidence="1" type="ORF">C8J55DRAFT_534906</name>
</gene>